<evidence type="ECO:0000313" key="2">
    <source>
        <dbReference type="Proteomes" id="UP001186974"/>
    </source>
</evidence>
<protein>
    <submittedName>
        <fullName evidence="1">Uncharacterized protein</fullName>
    </submittedName>
</protein>
<reference evidence="1" key="1">
    <citation type="submission" date="2024-09" db="EMBL/GenBank/DDBJ databases">
        <title>Black Yeasts Isolated from many extreme environments.</title>
        <authorList>
            <person name="Coleine C."/>
            <person name="Stajich J.E."/>
            <person name="Selbmann L."/>
        </authorList>
    </citation>
    <scope>NUCLEOTIDE SEQUENCE</scope>
    <source>
        <strain evidence="1">CCFEE 5737</strain>
    </source>
</reference>
<keyword evidence="2" id="KW-1185">Reference proteome</keyword>
<name>A0ACC3DQS4_9PEZI</name>
<gene>
    <name evidence="1" type="ORF">LTS18_006367</name>
</gene>
<dbReference type="Proteomes" id="UP001186974">
    <property type="component" value="Unassembled WGS sequence"/>
</dbReference>
<comment type="caution">
    <text evidence="1">The sequence shown here is derived from an EMBL/GenBank/DDBJ whole genome shotgun (WGS) entry which is preliminary data.</text>
</comment>
<evidence type="ECO:0000313" key="1">
    <source>
        <dbReference type="EMBL" id="KAK3078884.1"/>
    </source>
</evidence>
<organism evidence="1 2">
    <name type="scientific">Coniosporium uncinatum</name>
    <dbReference type="NCBI Taxonomy" id="93489"/>
    <lineage>
        <taxon>Eukaryota</taxon>
        <taxon>Fungi</taxon>
        <taxon>Dikarya</taxon>
        <taxon>Ascomycota</taxon>
        <taxon>Pezizomycotina</taxon>
        <taxon>Dothideomycetes</taxon>
        <taxon>Dothideomycetes incertae sedis</taxon>
        <taxon>Coniosporium</taxon>
    </lineage>
</organism>
<proteinExistence type="predicted"/>
<accession>A0ACC3DQS4</accession>
<sequence length="82" mass="8955">MVPISQSQPDKVYGPVTNPIITPNDVCTIFNLYIPAEFQGRTCTLEFIFPDMGTTTRDYSFSGGGHFTFSGYVGYGAEADTT</sequence>
<dbReference type="EMBL" id="JAWDJW010001539">
    <property type="protein sequence ID" value="KAK3078884.1"/>
    <property type="molecule type" value="Genomic_DNA"/>
</dbReference>
<feature type="non-terminal residue" evidence="1">
    <location>
        <position position="82"/>
    </location>
</feature>